<organism evidence="2 3">
    <name type="scientific">Cladophialophora bantiana (strain ATCC 10958 / CBS 173.52 / CDC B-1940 / NIH 8579)</name>
    <name type="common">Xylohypha bantiana</name>
    <dbReference type="NCBI Taxonomy" id="1442370"/>
    <lineage>
        <taxon>Eukaryota</taxon>
        <taxon>Fungi</taxon>
        <taxon>Dikarya</taxon>
        <taxon>Ascomycota</taxon>
        <taxon>Pezizomycotina</taxon>
        <taxon>Eurotiomycetes</taxon>
        <taxon>Chaetothyriomycetidae</taxon>
        <taxon>Chaetothyriales</taxon>
        <taxon>Herpotrichiellaceae</taxon>
        <taxon>Cladophialophora</taxon>
    </lineage>
</organism>
<proteinExistence type="predicted"/>
<feature type="region of interest" description="Disordered" evidence="1">
    <location>
        <begin position="117"/>
        <end position="166"/>
    </location>
</feature>
<dbReference type="HOGENOM" id="CLU_1390087_0_0_1"/>
<feature type="compositionally biased region" description="Basic and acidic residues" evidence="1">
    <location>
        <begin position="117"/>
        <end position="126"/>
    </location>
</feature>
<dbReference type="AlphaFoldDB" id="A0A0D2HMR5"/>
<evidence type="ECO:0000313" key="3">
    <source>
        <dbReference type="Proteomes" id="UP000053789"/>
    </source>
</evidence>
<evidence type="ECO:0000256" key="1">
    <source>
        <dbReference type="SAM" id="MobiDB-lite"/>
    </source>
</evidence>
<keyword evidence="3" id="KW-1185">Reference proteome</keyword>
<dbReference type="GeneID" id="27699966"/>
<name>A0A0D2HMR5_CLAB1</name>
<feature type="compositionally biased region" description="Basic and acidic residues" evidence="1">
    <location>
        <begin position="140"/>
        <end position="166"/>
    </location>
</feature>
<dbReference type="OrthoDB" id="10390836at2759"/>
<protein>
    <submittedName>
        <fullName evidence="2">Uncharacterized protein</fullName>
    </submittedName>
</protein>
<dbReference type="EMBL" id="KN846989">
    <property type="protein sequence ID" value="KIW92055.1"/>
    <property type="molecule type" value="Genomic_DNA"/>
</dbReference>
<dbReference type="Proteomes" id="UP000053789">
    <property type="component" value="Unassembled WGS sequence"/>
</dbReference>
<evidence type="ECO:0000313" key="2">
    <source>
        <dbReference type="EMBL" id="KIW92055.1"/>
    </source>
</evidence>
<dbReference type="VEuPathDB" id="FungiDB:Z519_07038"/>
<dbReference type="RefSeq" id="XP_016618724.1">
    <property type="nucleotide sequence ID" value="XM_016764774.1"/>
</dbReference>
<sequence length="188" mass="20920">MTDHPANTGGCDPEDPPQAVVTIDDDHSEWSRVCLRHPSVETSSLDGDVLPAVCDTNSHDKSDGGSEESYDNEPPTYADSAEQDLLRQCFPAGTATPPDASSLASLSFRTQLCEDIRVNEAERSGEPEQPTGLQAQTEPRLARDDERNLKRKASTELECRPSKSTEEWQSNMTFKIIFAWRNHDQRED</sequence>
<gene>
    <name evidence="2" type="ORF">Z519_07038</name>
</gene>
<accession>A0A0D2HMR5</accession>
<feature type="region of interest" description="Disordered" evidence="1">
    <location>
        <begin position="40"/>
        <end position="82"/>
    </location>
</feature>
<reference evidence="2" key="1">
    <citation type="submission" date="2015-01" db="EMBL/GenBank/DDBJ databases">
        <title>The Genome Sequence of Cladophialophora bantiana CBS 173.52.</title>
        <authorList>
            <consortium name="The Broad Institute Genomics Platform"/>
            <person name="Cuomo C."/>
            <person name="de Hoog S."/>
            <person name="Gorbushina A."/>
            <person name="Stielow B."/>
            <person name="Teixiera M."/>
            <person name="Abouelleil A."/>
            <person name="Chapman S.B."/>
            <person name="Priest M."/>
            <person name="Young S.K."/>
            <person name="Wortman J."/>
            <person name="Nusbaum C."/>
            <person name="Birren B."/>
        </authorList>
    </citation>
    <scope>NUCLEOTIDE SEQUENCE [LARGE SCALE GENOMIC DNA]</scope>
    <source>
        <strain evidence="2">CBS 173.52</strain>
    </source>
</reference>
<feature type="region of interest" description="Disordered" evidence="1">
    <location>
        <begin position="1"/>
        <end position="25"/>
    </location>
</feature>